<evidence type="ECO:0000313" key="1">
    <source>
        <dbReference type="EMBL" id="EGW21014.1"/>
    </source>
</evidence>
<dbReference type="HOGENOM" id="CLU_2880777_0_0_6"/>
<keyword evidence="2" id="KW-1185">Reference proteome</keyword>
<dbReference type="STRING" id="697282.Mettu_4167"/>
<reference evidence="1 2" key="1">
    <citation type="submission" date="2011-06" db="EMBL/GenBank/DDBJ databases">
        <title>Genomic sequence of Methylobacter tundripaludum SV96.</title>
        <authorList>
            <consortium name="US DOE Joint Genome Institute"/>
            <person name="Lucas S."/>
            <person name="Han J."/>
            <person name="Lapidus A."/>
            <person name="Cheng J.-F."/>
            <person name="Goodwin L."/>
            <person name="Pitluck S."/>
            <person name="Held B."/>
            <person name="Detter J.C."/>
            <person name="Han C."/>
            <person name="Tapia R."/>
            <person name="Land M."/>
            <person name="Hauser L."/>
            <person name="Kyrpides N."/>
            <person name="Ivanova N."/>
            <person name="Ovchinnikova G."/>
            <person name="Pagani I."/>
            <person name="Klotz M.G."/>
            <person name="Dispirito A.A."/>
            <person name="Murrell J.C."/>
            <person name="Dunfield P."/>
            <person name="Kalyuzhnaya M.G."/>
            <person name="Svenning M."/>
            <person name="Trotsenko Y.A."/>
            <person name="Stein L.Y."/>
            <person name="Woyke T."/>
        </authorList>
    </citation>
    <scope>NUCLEOTIDE SEQUENCE [LARGE SCALE GENOMIC DNA]</scope>
    <source>
        <strain evidence="2">ATCC BAA-1195 / DSM 17260 / SV96</strain>
    </source>
</reference>
<sequence length="63" mass="6907">MLASKPSYCLGALSFPRAAWECIRDALRPVTPQPTGAAVLAHTRRSAWERGKFTLVPKLQLGN</sequence>
<organism evidence="1 2">
    <name type="scientific">Methylobacter tundripaludum (strain ATCC BAA-1195 / DSM 17260 / SV96)</name>
    <dbReference type="NCBI Taxonomy" id="697282"/>
    <lineage>
        <taxon>Bacteria</taxon>
        <taxon>Pseudomonadati</taxon>
        <taxon>Pseudomonadota</taxon>
        <taxon>Gammaproteobacteria</taxon>
        <taxon>Methylococcales</taxon>
        <taxon>Methylococcaceae</taxon>
        <taxon>Methylobacter</taxon>
    </lineage>
</organism>
<protein>
    <submittedName>
        <fullName evidence="1">Uncharacterized protein</fullName>
    </submittedName>
</protein>
<gene>
    <name evidence="1" type="ORF">Mettu_4167</name>
</gene>
<dbReference type="EMBL" id="JH109153">
    <property type="protein sequence ID" value="EGW21014.1"/>
    <property type="molecule type" value="Genomic_DNA"/>
</dbReference>
<accession>G3J1E2</accession>
<dbReference type="AlphaFoldDB" id="G3J1E2"/>
<name>G3J1E2_METTV</name>
<proteinExistence type="predicted"/>
<evidence type="ECO:0000313" key="2">
    <source>
        <dbReference type="Proteomes" id="UP000004664"/>
    </source>
</evidence>
<dbReference type="Proteomes" id="UP000004664">
    <property type="component" value="Unassembled WGS sequence"/>
</dbReference>